<reference evidence="1" key="1">
    <citation type="submission" date="2022-07" db="EMBL/GenBank/DDBJ databases">
        <title>Enhanced cultured diversity of the mouse gut microbiota enables custom-made synthetic communities.</title>
        <authorList>
            <person name="Afrizal A."/>
        </authorList>
    </citation>
    <scope>NUCLEOTIDE SEQUENCE</scope>
    <source>
        <strain evidence="1">DSM 29482</strain>
    </source>
</reference>
<organism evidence="1 2">
    <name type="scientific">Anaerosalibacter massiliensis</name>
    <dbReference type="NCBI Taxonomy" id="1347392"/>
    <lineage>
        <taxon>Bacteria</taxon>
        <taxon>Bacillati</taxon>
        <taxon>Bacillota</taxon>
        <taxon>Tissierellia</taxon>
        <taxon>Tissierellales</taxon>
        <taxon>Sporanaerobacteraceae</taxon>
        <taxon>Anaerosalibacter</taxon>
    </lineage>
</organism>
<dbReference type="AlphaFoldDB" id="A0A9X2MHI8"/>
<name>A0A9X2MHI8_9FIRM</name>
<protein>
    <submittedName>
        <fullName evidence="1">Adenosylcobinamide amidohydrolase</fullName>
    </submittedName>
</protein>
<evidence type="ECO:0000313" key="1">
    <source>
        <dbReference type="EMBL" id="MCR2043613.1"/>
    </source>
</evidence>
<dbReference type="PANTHER" id="PTHR35336:SF5">
    <property type="entry name" value="ADENOSYLCOBINAMIDE AMIDOHYDROLASE"/>
    <property type="match status" value="1"/>
</dbReference>
<dbReference type="Pfam" id="PF01955">
    <property type="entry name" value="CbiZ"/>
    <property type="match status" value="1"/>
</dbReference>
<sequence>MKIYKLSTGDEVHRYKKSIVMPFEGSRKVLSTSPINGGYREDLQVIFNNDINPGAGMDCELKAETYEGHMAIMAEELGYDSNKSAGISTAASMEEVAIREEKYRQLTVTAIVTGGIEVNGGRVGDPATFHEEDGEIVMLKPGTINIILVIDADLPTDTITRALITCTEAKTAALQELMAGSNFSHGISTGSGTDGVIVVSNSESKLKLKNAGKHSKLGELIGVSVKKAVKEALYRQTGLSGEKQHSFLRRVKRFKVDEDILFNIYKDIKTIDEFSKAKFIDKLHTIDRKSKLVVPTSLYLHLIDQLDWKLISNEEAIEEGEAILERIKSSFNISKEIDYKLSNVYSPIENEVIEYMMKKLMYLVVHIVHELFY</sequence>
<proteinExistence type="predicted"/>
<gene>
    <name evidence="1" type="ORF">NSA23_05710</name>
</gene>
<comment type="caution">
    <text evidence="1">The sequence shown here is derived from an EMBL/GenBank/DDBJ whole genome shotgun (WGS) entry which is preliminary data.</text>
</comment>
<dbReference type="InterPro" id="IPR002808">
    <property type="entry name" value="AdoCbi_amidolase"/>
</dbReference>
<accession>A0A9X2MHI8</accession>
<dbReference type="EMBL" id="JANJZL010000003">
    <property type="protein sequence ID" value="MCR2043613.1"/>
    <property type="molecule type" value="Genomic_DNA"/>
</dbReference>
<dbReference type="PANTHER" id="PTHR35336">
    <property type="entry name" value="ADENOSYLCOBINAMIDE AMIDOHYDROLASE"/>
    <property type="match status" value="1"/>
</dbReference>
<dbReference type="InterPro" id="IPR052209">
    <property type="entry name" value="CbiZ"/>
</dbReference>
<evidence type="ECO:0000313" key="2">
    <source>
        <dbReference type="Proteomes" id="UP001142078"/>
    </source>
</evidence>
<keyword evidence="2" id="KW-1185">Reference proteome</keyword>
<dbReference type="RefSeq" id="WP_042680480.1">
    <property type="nucleotide sequence ID" value="NZ_CABKTM010000019.1"/>
</dbReference>
<dbReference type="Proteomes" id="UP001142078">
    <property type="component" value="Unassembled WGS sequence"/>
</dbReference>